<organism evidence="1 2">
    <name type="scientific">Chryseobacterium gallinarum</name>
    <dbReference type="NCBI Taxonomy" id="1324352"/>
    <lineage>
        <taxon>Bacteria</taxon>
        <taxon>Pseudomonadati</taxon>
        <taxon>Bacteroidota</taxon>
        <taxon>Flavobacteriia</taxon>
        <taxon>Flavobacteriales</taxon>
        <taxon>Weeksellaceae</taxon>
        <taxon>Chryseobacterium group</taxon>
        <taxon>Chryseobacterium</taxon>
    </lineage>
</organism>
<name>A0A0G3M4U6_CHRGL</name>
<evidence type="ECO:0000313" key="1">
    <source>
        <dbReference type="EMBL" id="AKK73914.1"/>
    </source>
</evidence>
<evidence type="ECO:0000313" key="2">
    <source>
        <dbReference type="Proteomes" id="UP000035213"/>
    </source>
</evidence>
<dbReference type="EMBL" id="CP009928">
    <property type="protein sequence ID" value="AKK73914.1"/>
    <property type="molecule type" value="Genomic_DNA"/>
</dbReference>
<dbReference type="PATRIC" id="fig|1324352.5.peg.3345"/>
<dbReference type="KEGG" id="cgn:OK18_16035"/>
<gene>
    <name evidence="1" type="ORF">OK18_16035</name>
</gene>
<dbReference type="AlphaFoldDB" id="A0A0G3M4U6"/>
<sequence length="59" mass="6768">MNISSINNIYHQEKYSSTFLDQATQVTTGLNVFTDQQNEAIKDHRELYPRGGIIFSETC</sequence>
<proteinExistence type="predicted"/>
<dbReference type="Proteomes" id="UP000035213">
    <property type="component" value="Chromosome"/>
</dbReference>
<dbReference type="STRING" id="1324352.OK18_16035"/>
<accession>A0A0G3M4U6</accession>
<reference evidence="1 2" key="1">
    <citation type="submission" date="2014-11" db="EMBL/GenBank/DDBJ databases">
        <authorList>
            <person name="Park G.-S."/>
            <person name="Hong S.-J."/>
            <person name="Jung B.K."/>
            <person name="Khan A.R."/>
            <person name="Kwak Y."/>
            <person name="Shin J.-H."/>
        </authorList>
    </citation>
    <scope>NUCLEOTIDE SEQUENCE [LARGE SCALE GENOMIC DNA]</scope>
    <source>
        <strain evidence="1 2">DSM 27622</strain>
    </source>
</reference>
<protein>
    <submittedName>
        <fullName evidence="1">Uncharacterized protein</fullName>
    </submittedName>
</protein>